<dbReference type="AlphaFoldDB" id="A0A0L9UKM9"/>
<reference evidence="2" key="1">
    <citation type="journal article" date="2015" name="Proc. Natl. Acad. Sci. U.S.A.">
        <title>Genome sequencing of adzuki bean (Vigna angularis) provides insight into high starch and low fat accumulation and domestication.</title>
        <authorList>
            <person name="Yang K."/>
            <person name="Tian Z."/>
            <person name="Chen C."/>
            <person name="Luo L."/>
            <person name="Zhao B."/>
            <person name="Wang Z."/>
            <person name="Yu L."/>
            <person name="Li Y."/>
            <person name="Sun Y."/>
            <person name="Li W."/>
            <person name="Chen Y."/>
            <person name="Li Y."/>
            <person name="Zhang Y."/>
            <person name="Ai D."/>
            <person name="Zhao J."/>
            <person name="Shang C."/>
            <person name="Ma Y."/>
            <person name="Wu B."/>
            <person name="Wang M."/>
            <person name="Gao L."/>
            <person name="Sun D."/>
            <person name="Zhang P."/>
            <person name="Guo F."/>
            <person name="Wang W."/>
            <person name="Li Y."/>
            <person name="Wang J."/>
            <person name="Varshney R.K."/>
            <person name="Wang J."/>
            <person name="Ling H.Q."/>
            <person name="Wan P."/>
        </authorList>
    </citation>
    <scope>NUCLEOTIDE SEQUENCE</scope>
    <source>
        <strain evidence="2">cv. Jingnong 6</strain>
    </source>
</reference>
<organism evidence="1 2">
    <name type="scientific">Phaseolus angularis</name>
    <name type="common">Azuki bean</name>
    <name type="synonym">Vigna angularis</name>
    <dbReference type="NCBI Taxonomy" id="3914"/>
    <lineage>
        <taxon>Eukaryota</taxon>
        <taxon>Viridiplantae</taxon>
        <taxon>Streptophyta</taxon>
        <taxon>Embryophyta</taxon>
        <taxon>Tracheophyta</taxon>
        <taxon>Spermatophyta</taxon>
        <taxon>Magnoliopsida</taxon>
        <taxon>eudicotyledons</taxon>
        <taxon>Gunneridae</taxon>
        <taxon>Pentapetalae</taxon>
        <taxon>rosids</taxon>
        <taxon>fabids</taxon>
        <taxon>Fabales</taxon>
        <taxon>Fabaceae</taxon>
        <taxon>Papilionoideae</taxon>
        <taxon>50 kb inversion clade</taxon>
        <taxon>NPAAA clade</taxon>
        <taxon>indigoferoid/millettioid clade</taxon>
        <taxon>Phaseoleae</taxon>
        <taxon>Vigna</taxon>
    </lineage>
</organism>
<evidence type="ECO:0000313" key="1">
    <source>
        <dbReference type="EMBL" id="KOM43318.1"/>
    </source>
</evidence>
<evidence type="ECO:0000313" key="2">
    <source>
        <dbReference type="Proteomes" id="UP000053144"/>
    </source>
</evidence>
<proteinExistence type="predicted"/>
<protein>
    <submittedName>
        <fullName evidence="1">Uncharacterized protein</fullName>
    </submittedName>
</protein>
<gene>
    <name evidence="1" type="ORF">LR48_Vigan05g092200</name>
</gene>
<name>A0A0L9UKM9_PHAAN</name>
<sequence length="56" mass="6235">MDMLESLLGVGLKFNHLSPKRLGGVSALLRISLLATRFFRVENLQAQEHSQVRGSL</sequence>
<dbReference type="EMBL" id="CM003375">
    <property type="protein sequence ID" value="KOM43318.1"/>
    <property type="molecule type" value="Genomic_DNA"/>
</dbReference>
<dbReference type="Proteomes" id="UP000053144">
    <property type="component" value="Chromosome 5"/>
</dbReference>
<accession>A0A0L9UKM9</accession>
<dbReference type="Gramene" id="KOM43318">
    <property type="protein sequence ID" value="KOM43318"/>
    <property type="gene ID" value="LR48_Vigan05g092200"/>
</dbReference>